<gene>
    <name evidence="4" type="ORF">NZD89_15830</name>
</gene>
<keyword evidence="2 4" id="KW-0456">Lyase</keyword>
<dbReference type="InterPro" id="IPR008397">
    <property type="entry name" value="Alginate_lyase_dom"/>
</dbReference>
<protein>
    <submittedName>
        <fullName evidence="4">Alginate lyase family protein</fullName>
    </submittedName>
</protein>
<proteinExistence type="predicted"/>
<organism evidence="4 5">
    <name type="scientific">Alicyclobacillus fastidiosus</name>
    <dbReference type="NCBI Taxonomy" id="392011"/>
    <lineage>
        <taxon>Bacteria</taxon>
        <taxon>Bacillati</taxon>
        <taxon>Bacillota</taxon>
        <taxon>Bacilli</taxon>
        <taxon>Bacillales</taxon>
        <taxon>Alicyclobacillaceae</taxon>
        <taxon>Alicyclobacillus</taxon>
    </lineage>
</organism>
<reference evidence="4" key="1">
    <citation type="submission" date="2022-08" db="EMBL/GenBank/DDBJ databases">
        <title>Alicyclobacillus fastidiosus DSM 17978, complete genome.</title>
        <authorList>
            <person name="Wang Q."/>
            <person name="Cai R."/>
            <person name="Wang Z."/>
        </authorList>
    </citation>
    <scope>NUCLEOTIDE SEQUENCE</scope>
    <source>
        <strain evidence="4">DSM 17978</strain>
    </source>
</reference>
<dbReference type="InterPro" id="IPR008929">
    <property type="entry name" value="Chondroitin_lyas"/>
</dbReference>
<dbReference type="Gene3D" id="1.50.10.100">
    <property type="entry name" value="Chondroitin AC/alginate lyase"/>
    <property type="match status" value="1"/>
</dbReference>
<dbReference type="Proteomes" id="UP001164761">
    <property type="component" value="Chromosome"/>
</dbReference>
<evidence type="ECO:0000313" key="5">
    <source>
        <dbReference type="Proteomes" id="UP001164761"/>
    </source>
</evidence>
<name>A0ABY6ZCE0_9BACL</name>
<dbReference type="RefSeq" id="WP_268003767.1">
    <property type="nucleotide sequence ID" value="NZ_BSUT01000001.1"/>
</dbReference>
<dbReference type="Pfam" id="PF05426">
    <property type="entry name" value="Alginate_lyase"/>
    <property type="match status" value="1"/>
</dbReference>
<evidence type="ECO:0000256" key="1">
    <source>
        <dbReference type="ARBA" id="ARBA00022729"/>
    </source>
</evidence>
<keyword evidence="5" id="KW-1185">Reference proteome</keyword>
<accession>A0ABY6ZCE0</accession>
<evidence type="ECO:0000313" key="4">
    <source>
        <dbReference type="EMBL" id="WAH39869.1"/>
    </source>
</evidence>
<evidence type="ECO:0000256" key="2">
    <source>
        <dbReference type="ARBA" id="ARBA00023239"/>
    </source>
</evidence>
<keyword evidence="1" id="KW-0732">Signal</keyword>
<sequence length="369" mass="42870">MKRWLCDSLLCDGDKTLADARISLKAKTVHITDVVAKLSEGGIHDYYSNADYWWPNPDKPDGLPYIQRDGQTNPENFESHRLILRRCRTHIATLAAAYVLTDEELYAQKAMQFIKEFFFDEQTQMSPHLLYAQAIPGVCSGRGIGIIDTLHLIDVPMAIEALRNSASMTLEDYQGLKGWFQDYLKWMTTHPYGIEERDTQNNHSVCWYVQVAVFGRFTGNQEIVDFCRNQFKRVLVPDQMALDGSFPRELSRTKPYNYSIFILDNLVALCHVLSTEKENLWEFQLPDGRGIRRALEFLYPYLKDKTKWPYTPDVEHFEALPVRVPSLLFAGLGLSDNRFLELWRRLPPDSTDQEIRRNISIRQPLLWLL</sequence>
<evidence type="ECO:0000259" key="3">
    <source>
        <dbReference type="Pfam" id="PF05426"/>
    </source>
</evidence>
<dbReference type="GO" id="GO:0016829">
    <property type="term" value="F:lyase activity"/>
    <property type="evidence" value="ECO:0007669"/>
    <property type="project" value="UniProtKB-KW"/>
</dbReference>
<dbReference type="SUPFAM" id="SSF48230">
    <property type="entry name" value="Chondroitin AC/alginate lyase"/>
    <property type="match status" value="1"/>
</dbReference>
<dbReference type="EMBL" id="CP104067">
    <property type="protein sequence ID" value="WAH39869.1"/>
    <property type="molecule type" value="Genomic_DNA"/>
</dbReference>
<feature type="domain" description="Alginate lyase" evidence="3">
    <location>
        <begin position="39"/>
        <end position="308"/>
    </location>
</feature>